<dbReference type="VEuPathDB" id="VectorBase:LLOJ009597"/>
<reference evidence="1" key="1">
    <citation type="submission" date="2020-05" db="UniProtKB">
        <authorList>
            <consortium name="EnsemblMetazoa"/>
        </authorList>
    </citation>
    <scope>IDENTIFICATION</scope>
    <source>
        <strain evidence="1">Jacobina</strain>
    </source>
</reference>
<evidence type="ECO:0000313" key="1">
    <source>
        <dbReference type="EnsemblMetazoa" id="LLOJ009597-PA"/>
    </source>
</evidence>
<name>A0A1B0CX61_LUTLO</name>
<dbReference type="EMBL" id="AJWK01033287">
    <property type="status" value="NOT_ANNOTATED_CDS"/>
    <property type="molecule type" value="Genomic_DNA"/>
</dbReference>
<accession>A0A1B0CX61</accession>
<organism evidence="1 2">
    <name type="scientific">Lutzomyia longipalpis</name>
    <name type="common">Sand fly</name>
    <dbReference type="NCBI Taxonomy" id="7200"/>
    <lineage>
        <taxon>Eukaryota</taxon>
        <taxon>Metazoa</taxon>
        <taxon>Ecdysozoa</taxon>
        <taxon>Arthropoda</taxon>
        <taxon>Hexapoda</taxon>
        <taxon>Insecta</taxon>
        <taxon>Pterygota</taxon>
        <taxon>Neoptera</taxon>
        <taxon>Endopterygota</taxon>
        <taxon>Diptera</taxon>
        <taxon>Nematocera</taxon>
        <taxon>Psychodoidea</taxon>
        <taxon>Psychodidae</taxon>
        <taxon>Lutzomyia</taxon>
        <taxon>Lutzomyia</taxon>
    </lineage>
</organism>
<sequence>MKMADDQKKMIFLRKEVPKLYKQWLNLDTKNFVQSYQKFQEVKVEIPRKELDENIDAMSSILSDNESYTSSITQSKIQADTIEERISTLKSFVQMKRK</sequence>
<protein>
    <submittedName>
        <fullName evidence="1">Uncharacterized protein</fullName>
    </submittedName>
</protein>
<dbReference type="Proteomes" id="UP000092461">
    <property type="component" value="Unassembled WGS sequence"/>
</dbReference>
<dbReference type="EnsemblMetazoa" id="LLOJ009597-RA">
    <property type="protein sequence ID" value="LLOJ009597-PA"/>
    <property type="gene ID" value="LLOJ009597"/>
</dbReference>
<keyword evidence="2" id="KW-1185">Reference proteome</keyword>
<evidence type="ECO:0000313" key="2">
    <source>
        <dbReference type="Proteomes" id="UP000092461"/>
    </source>
</evidence>
<dbReference type="AlphaFoldDB" id="A0A1B0CX61"/>
<proteinExistence type="predicted"/>